<evidence type="ECO:0000313" key="3">
    <source>
        <dbReference type="Proteomes" id="UP001432312"/>
    </source>
</evidence>
<feature type="region of interest" description="Disordered" evidence="1">
    <location>
        <begin position="1"/>
        <end position="23"/>
    </location>
</feature>
<name>A0ABZ1QL72_9ACTN</name>
<evidence type="ECO:0000256" key="1">
    <source>
        <dbReference type="SAM" id="MobiDB-lite"/>
    </source>
</evidence>
<reference evidence="2" key="1">
    <citation type="submission" date="2022-10" db="EMBL/GenBank/DDBJ databases">
        <title>The complete genomes of actinobacterial strains from the NBC collection.</title>
        <authorList>
            <person name="Joergensen T.S."/>
            <person name="Alvarez Arevalo M."/>
            <person name="Sterndorff E.B."/>
            <person name="Faurdal D."/>
            <person name="Vuksanovic O."/>
            <person name="Mourched A.-S."/>
            <person name="Charusanti P."/>
            <person name="Shaw S."/>
            <person name="Blin K."/>
            <person name="Weber T."/>
        </authorList>
    </citation>
    <scope>NUCLEOTIDE SEQUENCE</scope>
    <source>
        <strain evidence="2">NBC_00303</strain>
    </source>
</reference>
<dbReference type="RefSeq" id="WP_328740650.1">
    <property type="nucleotide sequence ID" value="NZ_CP108036.1"/>
</dbReference>
<sequence length="182" mass="19119">MKETGADTGRGEPAEYGSWVGPPRTLGRTGLAQRAGSFYGAGTDDCWTGRLIAPVHVLYDDEWGAEFVYRQPRDTAQALALLGAVAQDSMAGYACDGDDHWTAEVSATGGGSGAGSGPAALDRTWSVSQRAEEREAAGGGREYVAYIDGVLAEDLRHYLLWLSEGRPADPGEPLPNLSPCGG</sequence>
<evidence type="ECO:0000313" key="2">
    <source>
        <dbReference type="EMBL" id="WUN83160.1"/>
    </source>
</evidence>
<proteinExistence type="predicted"/>
<accession>A0ABZ1QL72</accession>
<protein>
    <submittedName>
        <fullName evidence="2">Uncharacterized protein</fullName>
    </submittedName>
</protein>
<keyword evidence="3" id="KW-1185">Reference proteome</keyword>
<dbReference type="GeneID" id="95501242"/>
<gene>
    <name evidence="2" type="ORF">OHA91_34365</name>
</gene>
<feature type="compositionally biased region" description="Basic and acidic residues" evidence="1">
    <location>
        <begin position="1"/>
        <end position="13"/>
    </location>
</feature>
<dbReference type="EMBL" id="CP108036">
    <property type="protein sequence ID" value="WUN83160.1"/>
    <property type="molecule type" value="Genomic_DNA"/>
</dbReference>
<organism evidence="2 3">
    <name type="scientific">Streptomyces erythrochromogenes</name>
    <dbReference type="NCBI Taxonomy" id="285574"/>
    <lineage>
        <taxon>Bacteria</taxon>
        <taxon>Bacillati</taxon>
        <taxon>Actinomycetota</taxon>
        <taxon>Actinomycetes</taxon>
        <taxon>Kitasatosporales</taxon>
        <taxon>Streptomycetaceae</taxon>
        <taxon>Streptomyces</taxon>
    </lineage>
</organism>
<dbReference type="Proteomes" id="UP001432312">
    <property type="component" value="Chromosome"/>
</dbReference>